<dbReference type="EMBL" id="GL996512">
    <property type="protein sequence ID" value="EGV66239.1"/>
    <property type="molecule type" value="Genomic_DNA"/>
</dbReference>
<evidence type="ECO:0000256" key="2">
    <source>
        <dbReference type="ARBA" id="ARBA00022692"/>
    </source>
</evidence>
<dbReference type="AlphaFoldDB" id="G3AYQ8"/>
<comment type="catalytic activity">
    <reaction evidence="6">
        <text>L-histidine(out) + L-arginine(in) = L-histidine(in) + L-arginine(out)</text>
        <dbReference type="Rhea" id="RHEA:71063"/>
        <dbReference type="ChEBI" id="CHEBI:32682"/>
        <dbReference type="ChEBI" id="CHEBI:57595"/>
    </reaction>
</comment>
<keyword evidence="10" id="KW-1185">Reference proteome</keyword>
<keyword evidence="3 7" id="KW-1133">Transmembrane helix</keyword>
<comment type="subcellular location">
    <subcellularLocation>
        <location evidence="1">Membrane</location>
        <topology evidence="1">Multi-pass membrane protein</topology>
    </subcellularLocation>
</comment>
<dbReference type="GO" id="GO:0000329">
    <property type="term" value="C:fungal-type vacuole membrane"/>
    <property type="evidence" value="ECO:0007669"/>
    <property type="project" value="TreeGrafter"/>
</dbReference>
<comment type="similarity">
    <text evidence="5">Belongs to the laat-1 family.</text>
</comment>
<dbReference type="Pfam" id="PF04193">
    <property type="entry name" value="PQ-loop"/>
    <property type="match status" value="2"/>
</dbReference>
<organism evidence="10">
    <name type="scientific">Candida tenuis (strain ATCC 10573 / BCRC 21748 / CBS 615 / JCM 9827 / NBRC 10315 / NRRL Y-1498 / VKM Y-70)</name>
    <name type="common">Yeast</name>
    <name type="synonym">Yamadazyma tenuis</name>
    <dbReference type="NCBI Taxonomy" id="590646"/>
    <lineage>
        <taxon>Eukaryota</taxon>
        <taxon>Fungi</taxon>
        <taxon>Dikarya</taxon>
        <taxon>Ascomycota</taxon>
        <taxon>Saccharomycotina</taxon>
        <taxon>Pichiomycetes</taxon>
        <taxon>Debaryomycetaceae</taxon>
        <taxon>Yamadazyma</taxon>
    </lineage>
</organism>
<evidence type="ECO:0000313" key="9">
    <source>
        <dbReference type="EMBL" id="EGV66239.1"/>
    </source>
</evidence>
<evidence type="ECO:0000256" key="1">
    <source>
        <dbReference type="ARBA" id="ARBA00004141"/>
    </source>
</evidence>
<dbReference type="SMART" id="SM00679">
    <property type="entry name" value="CTNS"/>
    <property type="match status" value="2"/>
</dbReference>
<evidence type="ECO:0000256" key="5">
    <source>
        <dbReference type="ARBA" id="ARBA00038039"/>
    </source>
</evidence>
<evidence type="ECO:0000256" key="3">
    <source>
        <dbReference type="ARBA" id="ARBA00022989"/>
    </source>
</evidence>
<proteinExistence type="inferred from homology"/>
<evidence type="ECO:0000256" key="4">
    <source>
        <dbReference type="ARBA" id="ARBA00023136"/>
    </source>
</evidence>
<evidence type="ECO:0000313" key="8">
    <source>
        <dbReference type="EMBL" id="EGV66238.1"/>
    </source>
</evidence>
<dbReference type="eggNOG" id="KOG2913">
    <property type="taxonomic scope" value="Eukaryota"/>
</dbReference>
<feature type="transmembrane region" description="Helical" evidence="7">
    <location>
        <begin position="261"/>
        <end position="279"/>
    </location>
</feature>
<dbReference type="GO" id="GO:0034488">
    <property type="term" value="P:basic amino acid transmembrane export from vacuole"/>
    <property type="evidence" value="ECO:0007669"/>
    <property type="project" value="TreeGrafter"/>
</dbReference>
<dbReference type="InterPro" id="IPR051415">
    <property type="entry name" value="LAAT-1"/>
</dbReference>
<evidence type="ECO:0000313" key="10">
    <source>
        <dbReference type="Proteomes" id="UP000000707"/>
    </source>
</evidence>
<dbReference type="OrthoDB" id="8048523at2759"/>
<dbReference type="PANTHER" id="PTHR16201">
    <property type="entry name" value="SEVEN TRANSMEMBRANE PROTEIN 1-RELATED"/>
    <property type="match status" value="1"/>
</dbReference>
<reference evidence="9 10" key="1">
    <citation type="journal article" date="2011" name="Proc. Natl. Acad. Sci. U.S.A.">
        <title>Comparative genomics of xylose-fermenting fungi for enhanced biofuel production.</title>
        <authorList>
            <person name="Wohlbach D.J."/>
            <person name="Kuo A."/>
            <person name="Sato T.K."/>
            <person name="Potts K.M."/>
            <person name="Salamov A.A."/>
            <person name="LaButti K.M."/>
            <person name="Sun H."/>
            <person name="Clum A."/>
            <person name="Pangilinan J.L."/>
            <person name="Lindquist E.A."/>
            <person name="Lucas S."/>
            <person name="Lapidus A."/>
            <person name="Jin M."/>
            <person name="Gunawan C."/>
            <person name="Balan V."/>
            <person name="Dale B.E."/>
            <person name="Jeffries T.W."/>
            <person name="Zinkel R."/>
            <person name="Barry K.W."/>
            <person name="Grigoriev I.V."/>
            <person name="Gasch A.P."/>
        </authorList>
    </citation>
    <scope>NUCLEOTIDE SEQUENCE [LARGE SCALE GENOMIC DNA]</scope>
    <source>
        <strain evidence="9">ATCC 10573</strain>
        <strain evidence="10">ATCC 10573 / BCRC 21748 / CBS 615 / JCM 9827 / NBRC 10315 / NRRL Y-1498 / VKM Y-70</strain>
    </source>
</reference>
<dbReference type="GO" id="GO:0015174">
    <property type="term" value="F:basic amino acid transmembrane transporter activity"/>
    <property type="evidence" value="ECO:0007669"/>
    <property type="project" value="TreeGrafter"/>
</dbReference>
<dbReference type="FunFam" id="1.20.1280.290:FF:000009">
    <property type="entry name" value="PQ loop repeat family protein"/>
    <property type="match status" value="1"/>
</dbReference>
<evidence type="ECO:0000256" key="6">
    <source>
        <dbReference type="ARBA" id="ARBA00050768"/>
    </source>
</evidence>
<keyword evidence="4 7" id="KW-0472">Membrane</keyword>
<gene>
    <name evidence="9" type="ORF">CANTEDRAFT_112782</name>
</gene>
<dbReference type="PANTHER" id="PTHR16201:SF34">
    <property type="entry name" value="LYSOSOMAL AMINO ACID TRANSPORTER 1"/>
    <property type="match status" value="1"/>
</dbReference>
<evidence type="ECO:0000256" key="7">
    <source>
        <dbReference type="SAM" id="Phobius"/>
    </source>
</evidence>
<feature type="transmembrane region" description="Helical" evidence="7">
    <location>
        <begin position="72"/>
        <end position="92"/>
    </location>
</feature>
<dbReference type="HOGENOM" id="CLU_019699_3_1_1"/>
<sequence length="317" mass="35277">MVDCSGWSLVSNCFSSLSLASWIFAQLPQIITNYRNQSAEGISPTFLLLWFMGDFLSFSSCLLNDVVLKFQLYLSLFFILNDITLCTQYYYYNSVYPKHHGGVYTPLEIAPEAFDSASIHADDNSVHVRHHAVIDSNSSSLSPSGKYDSTGSSPVQKTIVTASLVGIANSLPILTVRADDTSVGIRGESLGIFLAWCCTVVYIASRCPQLLKNYQRKSVDGINSILFGAALLGNLTYTFSILTSCEFVNGDNKSIFFMKELPYILGSAGTCIFDFLYFYQRRLYRNAGKETIQMRMDNFEGSDSEVSRTSYESSSLM</sequence>
<feature type="transmembrane region" description="Helical" evidence="7">
    <location>
        <begin position="46"/>
        <end position="66"/>
    </location>
</feature>
<dbReference type="Gene3D" id="1.20.1280.290">
    <property type="match status" value="2"/>
</dbReference>
<dbReference type="InterPro" id="IPR006603">
    <property type="entry name" value="PQ-loop_rpt"/>
</dbReference>
<accession>G3AYQ8</accession>
<name>G3AYQ8_CANTC</name>
<feature type="transmembrane region" description="Helical" evidence="7">
    <location>
        <begin position="221"/>
        <end position="241"/>
    </location>
</feature>
<feature type="transmembrane region" description="Helical" evidence="7">
    <location>
        <begin position="6"/>
        <end position="25"/>
    </location>
</feature>
<protein>
    <submittedName>
        <fullName evidence="8">PQ-loop-domain-containing protein</fullName>
    </submittedName>
</protein>
<keyword evidence="2 7" id="KW-0812">Transmembrane</keyword>
<dbReference type="EMBL" id="GL996512">
    <property type="protein sequence ID" value="EGV66238.1"/>
    <property type="molecule type" value="Genomic_DNA"/>
</dbReference>
<dbReference type="Proteomes" id="UP000000707">
    <property type="component" value="Unassembled WGS sequence"/>
</dbReference>